<accession>V2WX74</accession>
<dbReference type="KEGG" id="mrr:Moror_524"/>
<reference evidence="2 3" key="1">
    <citation type="journal article" date="2014" name="BMC Genomics">
        <title>Genome and secretome analysis of the hemibiotrophic fungal pathogen, Moniliophthora roreri, which causes frosty pod rot disease of cacao: mechanisms of the biotrophic and necrotrophic phases.</title>
        <authorList>
            <person name="Meinhardt L.W."/>
            <person name="Costa G.G.L."/>
            <person name="Thomazella D.P.T."/>
            <person name="Teixeira P.J.P.L."/>
            <person name="Carazzolle M.F."/>
            <person name="Schuster S.C."/>
            <person name="Carlson J.E."/>
            <person name="Guiltinan M.J."/>
            <person name="Mieczkowski P."/>
            <person name="Farmer A."/>
            <person name="Ramaraj T."/>
            <person name="Crozier J."/>
            <person name="Davis R.E."/>
            <person name="Shao J."/>
            <person name="Melnick R.L."/>
            <person name="Pereira G.A.G."/>
            <person name="Bailey B.A."/>
        </authorList>
    </citation>
    <scope>NUCLEOTIDE SEQUENCE [LARGE SCALE GENOMIC DNA]</scope>
    <source>
        <strain evidence="2 3">MCA 2997</strain>
    </source>
</reference>
<dbReference type="GO" id="GO:0000492">
    <property type="term" value="P:box C/D snoRNP assembly"/>
    <property type="evidence" value="ECO:0007669"/>
    <property type="project" value="InterPro"/>
</dbReference>
<dbReference type="PANTHER" id="PTHR28674">
    <property type="entry name" value="SIMILAR TO DNA SEGMENT, CHR 10, WAYNE STATE UNIVERSITY 102,-EXPRESSED"/>
    <property type="match status" value="1"/>
</dbReference>
<dbReference type="Pfam" id="PF15370">
    <property type="entry name" value="NOPCHAP1"/>
    <property type="match status" value="1"/>
</dbReference>
<dbReference type="PANTHER" id="PTHR28674:SF1">
    <property type="entry name" value="NOP PROTEIN CHAPERONE 1"/>
    <property type="match status" value="1"/>
</dbReference>
<feature type="compositionally biased region" description="Low complexity" evidence="1">
    <location>
        <begin position="123"/>
        <end position="139"/>
    </location>
</feature>
<organism evidence="2 3">
    <name type="scientific">Moniliophthora roreri (strain MCA 2997)</name>
    <name type="common">Cocoa frosty pod rot fungus</name>
    <name type="synonym">Crinipellis roreri</name>
    <dbReference type="NCBI Taxonomy" id="1381753"/>
    <lineage>
        <taxon>Eukaryota</taxon>
        <taxon>Fungi</taxon>
        <taxon>Dikarya</taxon>
        <taxon>Basidiomycota</taxon>
        <taxon>Agaricomycotina</taxon>
        <taxon>Agaricomycetes</taxon>
        <taxon>Agaricomycetidae</taxon>
        <taxon>Agaricales</taxon>
        <taxon>Marasmiineae</taxon>
        <taxon>Marasmiaceae</taxon>
        <taxon>Moniliophthora</taxon>
    </lineage>
</organism>
<dbReference type="InterPro" id="IPR027921">
    <property type="entry name" value="NOPCHAP1"/>
</dbReference>
<dbReference type="AlphaFoldDB" id="V2WX74"/>
<dbReference type="Proteomes" id="UP000017559">
    <property type="component" value="Unassembled WGS sequence"/>
</dbReference>
<evidence type="ECO:0000313" key="2">
    <source>
        <dbReference type="EMBL" id="ESK84815.1"/>
    </source>
</evidence>
<dbReference type="HOGENOM" id="CLU_108136_0_0_1"/>
<dbReference type="GO" id="GO:0062064">
    <property type="term" value="F:box C/D methylation guide snoRNP complex binding"/>
    <property type="evidence" value="ECO:0007669"/>
    <property type="project" value="TreeGrafter"/>
</dbReference>
<dbReference type="EMBL" id="AWSO01001224">
    <property type="protein sequence ID" value="ESK84815.1"/>
    <property type="molecule type" value="Genomic_DNA"/>
</dbReference>
<keyword evidence="3" id="KW-1185">Reference proteome</keyword>
<feature type="region of interest" description="Disordered" evidence="1">
    <location>
        <begin position="114"/>
        <end position="218"/>
    </location>
</feature>
<feature type="compositionally biased region" description="Polar residues" evidence="1">
    <location>
        <begin position="194"/>
        <end position="203"/>
    </location>
</feature>
<dbReference type="OrthoDB" id="1112980at2759"/>
<sequence length="218" mass="23722">MQTGVERLEVEDEDARVKRFQSTFEKLNTSSTTSSLTPVADFKFDFGERKTFPVGPSELLSRVQAFLPQIEASNAELAQRMEMDPKSVDIEHIAEGTERYIEMNLGLGVFTAKTKSSEEDAEMSPSSDSSDSTSSNSVESDSDSEYDSDSDDESGIISSSLPPHLSAVNPRMMMPLPRRSLSDRSQKARPQIVVLNSTPSSPDVNMATDASAPGSVSL</sequence>
<name>V2WX74_MONRO</name>
<gene>
    <name evidence="2" type="ORF">Moror_524</name>
</gene>
<protein>
    <submittedName>
        <fullName evidence="2">Uncharacterized protein</fullName>
    </submittedName>
</protein>
<evidence type="ECO:0000313" key="3">
    <source>
        <dbReference type="Proteomes" id="UP000017559"/>
    </source>
</evidence>
<comment type="caution">
    <text evidence="2">The sequence shown here is derived from an EMBL/GenBank/DDBJ whole genome shotgun (WGS) entry which is preliminary data.</text>
</comment>
<evidence type="ECO:0000256" key="1">
    <source>
        <dbReference type="SAM" id="MobiDB-lite"/>
    </source>
</evidence>
<feature type="compositionally biased region" description="Acidic residues" evidence="1">
    <location>
        <begin position="140"/>
        <end position="154"/>
    </location>
</feature>
<proteinExistence type="predicted"/>